<gene>
    <name evidence="2" type="ORF">JWV37_04480</name>
</gene>
<dbReference type="SMART" id="SM00729">
    <property type="entry name" value="Elp3"/>
    <property type="match status" value="1"/>
</dbReference>
<evidence type="ECO:0000313" key="3">
    <source>
        <dbReference type="Proteomes" id="UP000703590"/>
    </source>
</evidence>
<dbReference type="SFLD" id="SFLDG01065">
    <property type="entry name" value="anaerobic_coproporphyrinogen-I"/>
    <property type="match status" value="1"/>
</dbReference>
<proteinExistence type="predicted"/>
<evidence type="ECO:0000259" key="1">
    <source>
        <dbReference type="PROSITE" id="PS51918"/>
    </source>
</evidence>
<name>A0ABS2WQS3_9BACT</name>
<accession>A0ABS2WQS3</accession>
<dbReference type="SFLD" id="SFLDS00029">
    <property type="entry name" value="Radical_SAM"/>
    <property type="match status" value="1"/>
</dbReference>
<dbReference type="RefSeq" id="WP_205458583.1">
    <property type="nucleotide sequence ID" value="NZ_JAFHKK010000007.1"/>
</dbReference>
<dbReference type="NCBIfam" id="NF006385">
    <property type="entry name" value="PRK08629.1"/>
    <property type="match status" value="1"/>
</dbReference>
<dbReference type="InterPro" id="IPR023404">
    <property type="entry name" value="rSAM_horseshoe"/>
</dbReference>
<dbReference type="CDD" id="cd01335">
    <property type="entry name" value="Radical_SAM"/>
    <property type="match status" value="1"/>
</dbReference>
<organism evidence="2 3">
    <name type="scientific">Sulfurospirillum tamanense</name>
    <dbReference type="NCBI Taxonomy" id="2813362"/>
    <lineage>
        <taxon>Bacteria</taxon>
        <taxon>Pseudomonadati</taxon>
        <taxon>Campylobacterota</taxon>
        <taxon>Epsilonproteobacteria</taxon>
        <taxon>Campylobacterales</taxon>
        <taxon>Sulfurospirillaceae</taxon>
        <taxon>Sulfurospirillum</taxon>
    </lineage>
</organism>
<dbReference type="Gene3D" id="3.80.30.20">
    <property type="entry name" value="tm_1862 like domain"/>
    <property type="match status" value="1"/>
</dbReference>
<sequence>MPLNFVQSSTVFWAEKIMRKSLANHLVITPVKEEIKRKAKPGHTYMLYIHIPFCHTFCSYCSFHKFYYNEEKALQYFSFVRHELRKVKEQGYDFETLYVGGGTTLINEPELIKTLEYAKSLFNIKEVSCESDPNHLAPNSLRRFRGLIDRLSIGVQSFDDTLLKRIGRYEKFGSGAQIQEKLLKMAGILPTTSIDLIFNFPGQTEEQLLRDVITAQALDIDQITTYPLMQSNLMKKSISKAFDGQKSDNEHRFYELIRGAMNQYRPVNGWAFSRQEEKLSDEYVGSHSEYVGVGSGSFSFLEGTLYVNAFDLDQYMDKVANEESAVIASCAFTPKQRVQYQFMTSLFDGMVDIAQFNQMLKTNVERVMGKEITMLKLAGAIEISDGVIVPTEFGSYVSLVLMREFYAGMDGVRAMFRSQPKVDKIVNL</sequence>
<comment type="caution">
    <text evidence="2">The sequence shown here is derived from an EMBL/GenBank/DDBJ whole genome shotgun (WGS) entry which is preliminary data.</text>
</comment>
<reference evidence="2" key="2">
    <citation type="submission" date="2021-02" db="EMBL/GenBank/DDBJ databases">
        <authorList>
            <person name="Merkel A.Y."/>
        </authorList>
    </citation>
    <scope>NUCLEOTIDE SEQUENCE</scope>
    <source>
        <strain evidence="2">T05b</strain>
    </source>
</reference>
<dbReference type="InterPro" id="IPR006638">
    <property type="entry name" value="Elp3/MiaA/NifB-like_rSAM"/>
</dbReference>
<dbReference type="SUPFAM" id="SSF102114">
    <property type="entry name" value="Radical SAM enzymes"/>
    <property type="match status" value="1"/>
</dbReference>
<keyword evidence="3" id="KW-1185">Reference proteome</keyword>
<dbReference type="Pfam" id="PF04055">
    <property type="entry name" value="Radical_SAM"/>
    <property type="match status" value="1"/>
</dbReference>
<dbReference type="PANTHER" id="PTHR13932:SF5">
    <property type="entry name" value="RADICAL S-ADENOSYL METHIONINE DOMAIN-CONTAINING PROTEIN 1, MITOCHONDRIAL"/>
    <property type="match status" value="1"/>
</dbReference>
<dbReference type="InterPro" id="IPR058240">
    <property type="entry name" value="rSAM_sf"/>
</dbReference>
<dbReference type="InterPro" id="IPR034505">
    <property type="entry name" value="Coproporphyrinogen-III_oxidase"/>
</dbReference>
<dbReference type="PROSITE" id="PS51918">
    <property type="entry name" value="RADICAL_SAM"/>
    <property type="match status" value="1"/>
</dbReference>
<dbReference type="Proteomes" id="UP000703590">
    <property type="component" value="Unassembled WGS sequence"/>
</dbReference>
<evidence type="ECO:0000313" key="2">
    <source>
        <dbReference type="EMBL" id="MBN2964031.1"/>
    </source>
</evidence>
<dbReference type="EMBL" id="JAFHKK010000007">
    <property type="protein sequence ID" value="MBN2964031.1"/>
    <property type="molecule type" value="Genomic_DNA"/>
</dbReference>
<dbReference type="InterPro" id="IPR007197">
    <property type="entry name" value="rSAM"/>
</dbReference>
<dbReference type="PANTHER" id="PTHR13932">
    <property type="entry name" value="COPROPORPHYRINIGEN III OXIDASE"/>
    <property type="match status" value="1"/>
</dbReference>
<reference evidence="2" key="1">
    <citation type="submission" date="2021-02" db="EMBL/GenBank/DDBJ databases">
        <title>Sulfurospirillum tamanensis sp. nov.</title>
        <authorList>
            <person name="Frolova A."/>
            <person name="Merkel A."/>
            <person name="Slobodkin A."/>
        </authorList>
    </citation>
    <scope>NUCLEOTIDE SEQUENCE</scope>
    <source>
        <strain evidence="2">T05b</strain>
    </source>
</reference>
<protein>
    <submittedName>
        <fullName evidence="2">Coproporphyrinogen III oxidase family protein</fullName>
    </submittedName>
</protein>
<feature type="domain" description="Radical SAM core" evidence="1">
    <location>
        <begin position="39"/>
        <end position="258"/>
    </location>
</feature>